<proteinExistence type="predicted"/>
<feature type="transmembrane region" description="Helical" evidence="2">
    <location>
        <begin position="84"/>
        <end position="108"/>
    </location>
</feature>
<evidence type="ECO:0000256" key="1">
    <source>
        <dbReference type="SAM" id="MobiDB-lite"/>
    </source>
</evidence>
<feature type="region of interest" description="Disordered" evidence="1">
    <location>
        <begin position="246"/>
        <end position="291"/>
    </location>
</feature>
<dbReference type="Proteomes" id="UP001156627">
    <property type="component" value="Unassembled WGS sequence"/>
</dbReference>
<reference evidence="5" key="1">
    <citation type="journal article" date="2019" name="Int. J. Syst. Evol. Microbiol.">
        <title>The Global Catalogue of Microorganisms (GCM) 10K type strain sequencing project: providing services to taxonomists for standard genome sequencing and annotation.</title>
        <authorList>
            <consortium name="The Broad Institute Genomics Platform"/>
            <consortium name="The Broad Institute Genome Sequencing Center for Infectious Disease"/>
            <person name="Wu L."/>
            <person name="Ma J."/>
        </authorList>
    </citation>
    <scope>NUCLEOTIDE SEQUENCE [LARGE SCALE GENOMIC DNA]</scope>
    <source>
        <strain evidence="5">NBRC 111981</strain>
    </source>
</reference>
<evidence type="ECO:0000313" key="5">
    <source>
        <dbReference type="Proteomes" id="UP001156627"/>
    </source>
</evidence>
<evidence type="ECO:0000313" key="4">
    <source>
        <dbReference type="EMBL" id="GLQ87153.1"/>
    </source>
</evidence>
<dbReference type="RefSeq" id="WP_284330586.1">
    <property type="nucleotide sequence ID" value="NZ_BSOA01000003.1"/>
</dbReference>
<evidence type="ECO:0000256" key="2">
    <source>
        <dbReference type="SAM" id="Phobius"/>
    </source>
</evidence>
<evidence type="ECO:0000259" key="3">
    <source>
        <dbReference type="Pfam" id="PF21724"/>
    </source>
</evidence>
<accession>A0ABQ5X6F1</accession>
<gene>
    <name evidence="4" type="ORF">GCM10007898_07190</name>
</gene>
<comment type="caution">
    <text evidence="4">The sequence shown here is derived from an EMBL/GenBank/DDBJ whole genome shotgun (WGS) entry which is preliminary data.</text>
</comment>
<feature type="transmembrane region" description="Helical" evidence="2">
    <location>
        <begin position="114"/>
        <end position="137"/>
    </location>
</feature>
<dbReference type="EMBL" id="BSOA01000003">
    <property type="protein sequence ID" value="GLQ87153.1"/>
    <property type="molecule type" value="Genomic_DNA"/>
</dbReference>
<sequence length="453" mass="48495">MFGETSSQLWLMLHRIEDRVESRVTWAERQLSQTIYSYKSRVERLRSALADSRSIAWQAIVLKLEGIDLSMIWEILYSALHDIALYYGGSVVLGTAIGAGAGAFAGGVGAVPGAAIGMAAGAELGGWVLTFLGLAMVAKGLTDTIPQAMVCYKDGFRAAWEPTTQEGSGARAAVNPAASEKLAAHRFADGHVLMVVGMLIALMFYLTKGGNEEALLLKAVRGSKRLGPKVADWLVKNKEALMKHPALRPRMFKRELPEESPSPGPTSKAGRRPIGKGAVPKADDAAASGATKNFKLDSDTINRIKAIPKGERPDPSTYMPKEVIDDQLSQFDDGASRFMLKKNLDKYGPAQTDGTSFLMTRQQADDLLQSTGGDPAAMEDALGLPSGSLSSNQLVRVDVPNPRQFNLRIPSGNEAGANDQWIPGGKLPTGNLEAVLDLGGVPASSYNETPIQF</sequence>
<protein>
    <recommendedName>
        <fullName evidence="3">NAD(+)--protein-arginine ADP-ribosyltransferase Tre1-like N-terminal domain-containing protein</fullName>
    </recommendedName>
</protein>
<organism evidence="4 5">
    <name type="scientific">Dyella flagellata</name>
    <dbReference type="NCBI Taxonomy" id="1867833"/>
    <lineage>
        <taxon>Bacteria</taxon>
        <taxon>Pseudomonadati</taxon>
        <taxon>Pseudomonadota</taxon>
        <taxon>Gammaproteobacteria</taxon>
        <taxon>Lysobacterales</taxon>
        <taxon>Rhodanobacteraceae</taxon>
        <taxon>Dyella</taxon>
    </lineage>
</organism>
<keyword evidence="5" id="KW-1185">Reference proteome</keyword>
<keyword evidence="2" id="KW-1133">Transmembrane helix</keyword>
<dbReference type="Pfam" id="PF21724">
    <property type="entry name" value="DUF6861"/>
    <property type="match status" value="1"/>
</dbReference>
<dbReference type="InterPro" id="IPR049195">
    <property type="entry name" value="Tre1-like_N"/>
</dbReference>
<feature type="domain" description="NAD(+)--protein-arginine ADP-ribosyltransferase Tre1-like N-terminal" evidence="3">
    <location>
        <begin position="45"/>
        <end position="238"/>
    </location>
</feature>
<name>A0ABQ5X6F1_9GAMM</name>
<keyword evidence="2" id="KW-0812">Transmembrane</keyword>
<keyword evidence="2" id="KW-0472">Membrane</keyword>
<feature type="transmembrane region" description="Helical" evidence="2">
    <location>
        <begin position="187"/>
        <end position="206"/>
    </location>
</feature>